<dbReference type="RefSeq" id="WP_379091196.1">
    <property type="nucleotide sequence ID" value="NZ_JBHTJO010000002.1"/>
</dbReference>
<comment type="caution">
    <text evidence="2">The sequence shown here is derived from an EMBL/GenBank/DDBJ whole genome shotgun (WGS) entry which is preliminary data.</text>
</comment>
<feature type="signal peptide" evidence="1">
    <location>
        <begin position="1"/>
        <end position="45"/>
    </location>
</feature>
<sequence length="342" mass="36965">MGEIGCSKIERSKSACTKTWRSRLAPVLALAALVGLATPPEKAQAAEGATGIYLLGSKTTMAGYLPPPGTYFLDYNYYYSGSTNFTLNAAGFELEGGVDADAYYNLVTPMWVAPGEVLGGNIAFLVLTPIGWKDTEAGVAVPLQQLNLTLRADKQDEETRFGDPVPGVNIGWHEGNWHWTVGGLVNVPIGYWKRGNLANIGFNRWAFDVNGAFTWLNPEIGLEISSAAGFTFNVENPETDYKTGTEFHYEFAVVQNFSKAFGIGINGYFYDQVSGDSGPGARLGPFEGRVAALGPVANFSFNLGEIPVSTSLKYFHEFDVKNRLEGDAGFLTVTLPLSVPKP</sequence>
<name>A0ABW3JDV0_9HYPH</name>
<evidence type="ECO:0000313" key="2">
    <source>
        <dbReference type="EMBL" id="MFD0988271.1"/>
    </source>
</evidence>
<protein>
    <submittedName>
        <fullName evidence="2">Transporter</fullName>
    </submittedName>
</protein>
<dbReference type="EMBL" id="JBHTJO010000002">
    <property type="protein sequence ID" value="MFD0988271.1"/>
    <property type="molecule type" value="Genomic_DNA"/>
</dbReference>
<reference evidence="3" key="1">
    <citation type="journal article" date="2019" name="Int. J. Syst. Evol. Microbiol.">
        <title>The Global Catalogue of Microorganisms (GCM) 10K type strain sequencing project: providing services to taxonomists for standard genome sequencing and annotation.</title>
        <authorList>
            <consortium name="The Broad Institute Genomics Platform"/>
            <consortium name="The Broad Institute Genome Sequencing Center for Infectious Disease"/>
            <person name="Wu L."/>
            <person name="Ma J."/>
        </authorList>
    </citation>
    <scope>NUCLEOTIDE SEQUENCE [LARGE SCALE GENOMIC DNA]</scope>
    <source>
        <strain evidence="3">CCUG 61697</strain>
    </source>
</reference>
<keyword evidence="3" id="KW-1185">Reference proteome</keyword>
<dbReference type="InterPro" id="IPR025737">
    <property type="entry name" value="FApF"/>
</dbReference>
<organism evidence="2 3">
    <name type="scientific">Methyloligella solikamskensis</name>
    <dbReference type="NCBI Taxonomy" id="1177756"/>
    <lineage>
        <taxon>Bacteria</taxon>
        <taxon>Pseudomonadati</taxon>
        <taxon>Pseudomonadota</taxon>
        <taxon>Alphaproteobacteria</taxon>
        <taxon>Hyphomicrobiales</taxon>
        <taxon>Hyphomicrobiaceae</taxon>
        <taxon>Methyloligella</taxon>
    </lineage>
</organism>
<evidence type="ECO:0000313" key="3">
    <source>
        <dbReference type="Proteomes" id="UP001597102"/>
    </source>
</evidence>
<proteinExistence type="predicted"/>
<dbReference type="Pfam" id="PF13557">
    <property type="entry name" value="Phenol_MetA_deg"/>
    <property type="match status" value="1"/>
</dbReference>
<dbReference type="Proteomes" id="UP001597102">
    <property type="component" value="Unassembled WGS sequence"/>
</dbReference>
<keyword evidence="1" id="KW-0732">Signal</keyword>
<feature type="chain" id="PRO_5046911964" evidence="1">
    <location>
        <begin position="46"/>
        <end position="342"/>
    </location>
</feature>
<accession>A0ABW3JDV0</accession>
<gene>
    <name evidence="2" type="ORF">ACFQ2F_14315</name>
</gene>
<evidence type="ECO:0000256" key="1">
    <source>
        <dbReference type="SAM" id="SignalP"/>
    </source>
</evidence>